<accession>A0A5J5C3G7</accession>
<dbReference type="Pfam" id="PF03140">
    <property type="entry name" value="DUF247"/>
    <property type="match status" value="2"/>
</dbReference>
<sequence>MASPSDLRPHDIKADNLIISVNKEIHSIPRHLSEACIFKVHDALRDVNPEAYEPKLLAIGPYHCDKDKLMQEHKLRYLQLLLHRTCESSVDRYITAMRNLEEKARRCYGSPINIESDDFVKIMLLDGCFIIELFRKCSFGNLIDDDDPIFKMEWMRASITCDLILLENQLPFFVLVELFDMTKGLDREDNIIKLAQNFFRQRMAYPFVFKEFSRISDASHLLGLMHDCCCYSFADIVSNRNDGNGEVNFEFIKSVTELEEAGIEFKESKENSSFFNIKFENGVMEIPQLFIANGTEWILRNLIAYEQYRGDIYRRYVTDFTWFMDCLVNSAEDAEKLGQYGIINSWLGGHEAISTMFNKLSDHVELSSTKFCYLEVFKKVNMHCRQRQNKSMNGYCNSDDEANFIESFDKEINNIPTNPRIFRVHDVLRQVNPKAYEPKMLAIGPYHHGKDNLSAMEEHKLRYLHLLLKRNDQSSVKKYFKFVKNLEKEARIFYANSINLKSDDFVKMMLLDGCFIIELFRKYHSINSSDDYDSMLKLSWMCSSLRRDLMLFENQIPFFILHELFKETKVKNSQDDNIFEIAHNFFGPIMPPPFVFKDPPKAKFATHHLLHFMHECFCSPFEAIVRNIAGISKGEKLELIKSVTELEVAGIKFKRSEENSVLFNIKFEYGVMKIPSLKITDNTECVFRNLIAYEQYSGNMNLRCVTDYTRFMDCLINSVKDVEKLRCSGIIDNRLGDDEAIFTMFNKLTDNIFIDSSKYCYVQVFNEVKKHRAATVASKPNGRQN</sequence>
<dbReference type="EMBL" id="CM018031">
    <property type="protein sequence ID" value="KAA8548467.1"/>
    <property type="molecule type" value="Genomic_DNA"/>
</dbReference>
<evidence type="ECO:0000313" key="2">
    <source>
        <dbReference type="Proteomes" id="UP000325577"/>
    </source>
</evidence>
<gene>
    <name evidence="1" type="ORF">F0562_000151</name>
</gene>
<proteinExistence type="predicted"/>
<name>A0A5J5C3G7_9ASTE</name>
<keyword evidence="2" id="KW-1185">Reference proteome</keyword>
<dbReference type="OrthoDB" id="672127at2759"/>
<protein>
    <submittedName>
        <fullName evidence="1">Uncharacterized protein</fullName>
    </submittedName>
</protein>
<reference evidence="1 2" key="1">
    <citation type="submission" date="2019-09" db="EMBL/GenBank/DDBJ databases">
        <title>A chromosome-level genome assembly of the Chinese tupelo Nyssa sinensis.</title>
        <authorList>
            <person name="Yang X."/>
            <person name="Kang M."/>
            <person name="Yang Y."/>
            <person name="Xiong H."/>
            <person name="Wang M."/>
            <person name="Zhang Z."/>
            <person name="Wang Z."/>
            <person name="Wu H."/>
            <person name="Ma T."/>
            <person name="Liu J."/>
            <person name="Xi Z."/>
        </authorList>
    </citation>
    <scope>NUCLEOTIDE SEQUENCE [LARGE SCALE GENOMIC DNA]</scope>
    <source>
        <strain evidence="1">J267</strain>
        <tissue evidence="1">Leaf</tissue>
    </source>
</reference>
<evidence type="ECO:0000313" key="1">
    <source>
        <dbReference type="EMBL" id="KAA8548467.1"/>
    </source>
</evidence>
<dbReference type="PANTHER" id="PTHR31170">
    <property type="entry name" value="BNAC04G53230D PROTEIN"/>
    <property type="match status" value="1"/>
</dbReference>
<dbReference type="PANTHER" id="PTHR31170:SF17">
    <property type="match status" value="1"/>
</dbReference>
<dbReference type="AlphaFoldDB" id="A0A5J5C3G7"/>
<organism evidence="1 2">
    <name type="scientific">Nyssa sinensis</name>
    <dbReference type="NCBI Taxonomy" id="561372"/>
    <lineage>
        <taxon>Eukaryota</taxon>
        <taxon>Viridiplantae</taxon>
        <taxon>Streptophyta</taxon>
        <taxon>Embryophyta</taxon>
        <taxon>Tracheophyta</taxon>
        <taxon>Spermatophyta</taxon>
        <taxon>Magnoliopsida</taxon>
        <taxon>eudicotyledons</taxon>
        <taxon>Gunneridae</taxon>
        <taxon>Pentapetalae</taxon>
        <taxon>asterids</taxon>
        <taxon>Cornales</taxon>
        <taxon>Nyssaceae</taxon>
        <taxon>Nyssa</taxon>
    </lineage>
</organism>
<dbReference type="Proteomes" id="UP000325577">
    <property type="component" value="Linkage Group LG0"/>
</dbReference>
<dbReference type="InterPro" id="IPR004158">
    <property type="entry name" value="DUF247_pln"/>
</dbReference>